<organism evidence="2 3">
    <name type="scientific">Triparma strigata</name>
    <dbReference type="NCBI Taxonomy" id="1606541"/>
    <lineage>
        <taxon>Eukaryota</taxon>
        <taxon>Sar</taxon>
        <taxon>Stramenopiles</taxon>
        <taxon>Ochrophyta</taxon>
        <taxon>Bolidophyceae</taxon>
        <taxon>Parmales</taxon>
        <taxon>Triparmaceae</taxon>
        <taxon>Triparma</taxon>
    </lineage>
</organism>
<keyword evidence="1" id="KW-0812">Transmembrane</keyword>
<feature type="transmembrane region" description="Helical" evidence="1">
    <location>
        <begin position="84"/>
        <end position="101"/>
    </location>
</feature>
<dbReference type="OrthoDB" id="206284at2759"/>
<dbReference type="AlphaFoldDB" id="A0A9W7CA06"/>
<evidence type="ECO:0000313" key="3">
    <source>
        <dbReference type="Proteomes" id="UP001165085"/>
    </source>
</evidence>
<evidence type="ECO:0000313" key="2">
    <source>
        <dbReference type="EMBL" id="GMI00781.1"/>
    </source>
</evidence>
<gene>
    <name evidence="2" type="ORF">TrST_g5025</name>
</gene>
<accession>A0A9W7CA06</accession>
<reference evidence="3" key="1">
    <citation type="journal article" date="2023" name="Commun. Biol.">
        <title>Genome analysis of Parmales, the sister group of diatoms, reveals the evolutionary specialization of diatoms from phago-mixotrophs to photoautotrophs.</title>
        <authorList>
            <person name="Ban H."/>
            <person name="Sato S."/>
            <person name="Yoshikawa S."/>
            <person name="Yamada K."/>
            <person name="Nakamura Y."/>
            <person name="Ichinomiya M."/>
            <person name="Sato N."/>
            <person name="Blanc-Mathieu R."/>
            <person name="Endo H."/>
            <person name="Kuwata A."/>
            <person name="Ogata H."/>
        </authorList>
    </citation>
    <scope>NUCLEOTIDE SEQUENCE [LARGE SCALE GENOMIC DNA]</scope>
    <source>
        <strain evidence="3">NIES 3701</strain>
    </source>
</reference>
<protein>
    <submittedName>
        <fullName evidence="2">Uncharacterized protein</fullName>
    </submittedName>
</protein>
<feature type="transmembrane region" description="Helical" evidence="1">
    <location>
        <begin position="56"/>
        <end position="72"/>
    </location>
</feature>
<name>A0A9W7CA06_9STRA</name>
<sequence>MMRLRVLSTYFQTVELTTLISISWPVVVFFTLPFQLPISDVKCLASSSGWSQEHTFYAYIYAPLLFFLAIYLNAGKARVESVEWANASGTLTVLTTLWYSPLLQTVTSMFDCSEFPGRVGRFLVSDPSVSCDGDSRISIHIHAFLVFSIVGIGFPLYSFSKIRQLKIAGKLDASSSLSSLYQFYNTAAPYFESVQFLRKAALIGMLSIFTNTNRESNRPIIESTLSLAINGMYVVVLYRVRPFVYFPSSFFGNRNLYQLAEMSGAIASLGGNVLALVASFDEKLVNILGLALAGLNVSFAVLFTIAFSMEIVRAKRFAVREDEKRLSKLEGN</sequence>
<comment type="caution">
    <text evidence="2">The sequence shown here is derived from an EMBL/GenBank/DDBJ whole genome shotgun (WGS) entry which is preliminary data.</text>
</comment>
<feature type="transmembrane region" description="Helical" evidence="1">
    <location>
        <begin position="284"/>
        <end position="307"/>
    </location>
</feature>
<keyword evidence="1" id="KW-0472">Membrane</keyword>
<proteinExistence type="predicted"/>
<keyword evidence="3" id="KW-1185">Reference proteome</keyword>
<dbReference type="Proteomes" id="UP001165085">
    <property type="component" value="Unassembled WGS sequence"/>
</dbReference>
<feature type="transmembrane region" description="Helical" evidence="1">
    <location>
        <begin position="137"/>
        <end position="157"/>
    </location>
</feature>
<dbReference type="EMBL" id="BRXY01000572">
    <property type="protein sequence ID" value="GMI00781.1"/>
    <property type="molecule type" value="Genomic_DNA"/>
</dbReference>
<feature type="transmembrane region" description="Helical" evidence="1">
    <location>
        <begin position="259"/>
        <end position="278"/>
    </location>
</feature>
<evidence type="ECO:0000256" key="1">
    <source>
        <dbReference type="SAM" id="Phobius"/>
    </source>
</evidence>
<feature type="transmembrane region" description="Helical" evidence="1">
    <location>
        <begin position="12"/>
        <end position="36"/>
    </location>
</feature>
<dbReference type="PANTHER" id="PTHR11319">
    <property type="entry name" value="G PROTEIN-COUPLED RECEPTOR-RELATED"/>
    <property type="match status" value="1"/>
</dbReference>
<keyword evidence="1" id="KW-1133">Transmembrane helix</keyword>
<dbReference type="PANTHER" id="PTHR11319:SF35">
    <property type="entry name" value="OUTER MEMBRANE PROTEIN PMPC-RELATED"/>
    <property type="match status" value="1"/>
</dbReference>